<dbReference type="Proteomes" id="UP000002429">
    <property type="component" value="Plasmid megaplasmid"/>
</dbReference>
<dbReference type="CDD" id="cd00093">
    <property type="entry name" value="HTH_XRE"/>
    <property type="match status" value="1"/>
</dbReference>
<dbReference type="SUPFAM" id="SSF47413">
    <property type="entry name" value="lambda repressor-like DNA-binding domains"/>
    <property type="match status" value="1"/>
</dbReference>
<name>Q1LDL4_CUPMC</name>
<evidence type="ECO:0000256" key="1">
    <source>
        <dbReference type="SAM" id="MobiDB-lite"/>
    </source>
</evidence>
<dbReference type="SMART" id="SM00530">
    <property type="entry name" value="HTH_XRE"/>
    <property type="match status" value="1"/>
</dbReference>
<keyword evidence="4" id="KW-1185">Reference proteome</keyword>
<proteinExistence type="predicted"/>
<evidence type="ECO:0000259" key="2">
    <source>
        <dbReference type="PROSITE" id="PS50943"/>
    </source>
</evidence>
<accession>Q1LDL4</accession>
<dbReference type="eggNOG" id="COG3620">
    <property type="taxonomic scope" value="Bacteria"/>
</dbReference>
<dbReference type="EMBL" id="CP000353">
    <property type="protein sequence ID" value="ABF11762.1"/>
    <property type="molecule type" value="Genomic_DNA"/>
</dbReference>
<dbReference type="KEGG" id="rme:Rmet_4900"/>
<dbReference type="GO" id="GO:0003677">
    <property type="term" value="F:DNA binding"/>
    <property type="evidence" value="ECO:0007669"/>
    <property type="project" value="InterPro"/>
</dbReference>
<feature type="region of interest" description="Disordered" evidence="1">
    <location>
        <begin position="15"/>
        <end position="44"/>
    </location>
</feature>
<evidence type="ECO:0000313" key="4">
    <source>
        <dbReference type="Proteomes" id="UP000002429"/>
    </source>
</evidence>
<dbReference type="HOGENOM" id="CLU_2276247_0_0_4"/>
<dbReference type="Pfam" id="PF13560">
    <property type="entry name" value="HTH_31"/>
    <property type="match status" value="1"/>
</dbReference>
<keyword evidence="3" id="KW-0614">Plasmid</keyword>
<dbReference type="Gene3D" id="1.10.260.40">
    <property type="entry name" value="lambda repressor-like DNA-binding domains"/>
    <property type="match status" value="1"/>
</dbReference>
<organism evidence="3 4">
    <name type="scientific">Cupriavidus metallidurans (strain ATCC 43123 / DSM 2839 / NBRC 102507 / CH34)</name>
    <name type="common">Ralstonia metallidurans</name>
    <dbReference type="NCBI Taxonomy" id="266264"/>
    <lineage>
        <taxon>Bacteria</taxon>
        <taxon>Pseudomonadati</taxon>
        <taxon>Pseudomonadota</taxon>
        <taxon>Betaproteobacteria</taxon>
        <taxon>Burkholderiales</taxon>
        <taxon>Burkholderiaceae</taxon>
        <taxon>Cupriavidus</taxon>
    </lineage>
</organism>
<sequence>MSSIMSTALQSELESARRAAGVSQQELASRAGLSRMTVQRTESHEIDPRLSTVIEMARALGMDVMLVPTVLRPDLENFVRAGGKYLAQPPGGDAPPSVVDTLIAK</sequence>
<gene>
    <name evidence="3" type="ordered locus">Rmet_4900</name>
</gene>
<geneLocation type="plasmid" evidence="3 4">
    <name>megaplasmid</name>
</geneLocation>
<reference evidence="4" key="1">
    <citation type="journal article" date="2010" name="PLoS ONE">
        <title>The complete genome sequence of Cupriavidus metallidurans strain CH34, a master survivalist in harsh and anthropogenic environments.</title>
        <authorList>
            <person name="Janssen P.J."/>
            <person name="Van Houdt R."/>
            <person name="Moors H."/>
            <person name="Monsieurs P."/>
            <person name="Morin N."/>
            <person name="Michaux A."/>
            <person name="Benotmane M.A."/>
            <person name="Leys N."/>
            <person name="Vallaeys T."/>
            <person name="Lapidus A."/>
            <person name="Monchy S."/>
            <person name="Medigue C."/>
            <person name="Taghavi S."/>
            <person name="McCorkle S."/>
            <person name="Dunn J."/>
            <person name="van der Lelie D."/>
            <person name="Mergeay M."/>
        </authorList>
    </citation>
    <scope>NUCLEOTIDE SEQUENCE [LARGE SCALE GENOMIC DNA]</scope>
    <source>
        <strain evidence="4">ATCC 43123 / DSM 2839 / NBRC 102507 / CH34</strain>
    </source>
</reference>
<evidence type="ECO:0000313" key="3">
    <source>
        <dbReference type="EMBL" id="ABF11762.1"/>
    </source>
</evidence>
<dbReference type="InterPro" id="IPR001387">
    <property type="entry name" value="Cro/C1-type_HTH"/>
</dbReference>
<feature type="domain" description="HTH cro/C1-type" evidence="2">
    <location>
        <begin position="13"/>
        <end position="67"/>
    </location>
</feature>
<dbReference type="InterPro" id="IPR010982">
    <property type="entry name" value="Lambda_DNA-bd_dom_sf"/>
</dbReference>
<dbReference type="PROSITE" id="PS50943">
    <property type="entry name" value="HTH_CROC1"/>
    <property type="match status" value="1"/>
</dbReference>
<protein>
    <recommendedName>
        <fullName evidence="2">HTH cro/C1-type domain-containing protein</fullName>
    </recommendedName>
</protein>
<dbReference type="AlphaFoldDB" id="Q1LDL4"/>